<sequence>MLTPPRFLDLSVLGALLRDAGFEIEAQYGGPNQEPVTGESRSILTVARTRTAH</sequence>
<dbReference type="Proteomes" id="UP000198683">
    <property type="component" value="Unassembled WGS sequence"/>
</dbReference>
<name>A0A1G9J7B4_9ACTN</name>
<dbReference type="STRING" id="683260.SAMN05421874_119132"/>
<keyword evidence="3" id="KW-1185">Reference proteome</keyword>
<dbReference type="RefSeq" id="WP_176903288.1">
    <property type="nucleotide sequence ID" value="NZ_FNFB01000019.1"/>
</dbReference>
<dbReference type="AlphaFoldDB" id="A0A1G9J7B4"/>
<accession>A0A1G9J7B4</accession>
<feature type="region of interest" description="Disordered" evidence="1">
    <location>
        <begin position="28"/>
        <end position="53"/>
    </location>
</feature>
<protein>
    <submittedName>
        <fullName evidence="2">Uncharacterized protein</fullName>
    </submittedName>
</protein>
<proteinExistence type="predicted"/>
<organism evidence="2 3">
    <name type="scientific">Nonomuraea maritima</name>
    <dbReference type="NCBI Taxonomy" id="683260"/>
    <lineage>
        <taxon>Bacteria</taxon>
        <taxon>Bacillati</taxon>
        <taxon>Actinomycetota</taxon>
        <taxon>Actinomycetes</taxon>
        <taxon>Streptosporangiales</taxon>
        <taxon>Streptosporangiaceae</taxon>
        <taxon>Nonomuraea</taxon>
    </lineage>
</organism>
<reference evidence="2 3" key="1">
    <citation type="submission" date="2016-10" db="EMBL/GenBank/DDBJ databases">
        <authorList>
            <person name="de Groot N.N."/>
        </authorList>
    </citation>
    <scope>NUCLEOTIDE SEQUENCE [LARGE SCALE GENOMIC DNA]</scope>
    <source>
        <strain evidence="2 3">CGMCC 4.5681</strain>
    </source>
</reference>
<evidence type="ECO:0000313" key="2">
    <source>
        <dbReference type="EMBL" id="SDL33014.1"/>
    </source>
</evidence>
<dbReference type="EMBL" id="FNFB01000019">
    <property type="protein sequence ID" value="SDL33014.1"/>
    <property type="molecule type" value="Genomic_DNA"/>
</dbReference>
<gene>
    <name evidence="2" type="ORF">SAMN05421874_119132</name>
</gene>
<evidence type="ECO:0000313" key="3">
    <source>
        <dbReference type="Proteomes" id="UP000198683"/>
    </source>
</evidence>
<evidence type="ECO:0000256" key="1">
    <source>
        <dbReference type="SAM" id="MobiDB-lite"/>
    </source>
</evidence>